<proteinExistence type="predicted"/>
<gene>
    <name evidence="2" type="ORF">PVAP13_5KG394807</name>
</gene>
<feature type="compositionally biased region" description="Pro residues" evidence="1">
    <location>
        <begin position="157"/>
        <end position="167"/>
    </location>
</feature>
<feature type="compositionally biased region" description="Basic residues" evidence="1">
    <location>
        <begin position="116"/>
        <end position="133"/>
    </location>
</feature>
<dbReference type="AlphaFoldDB" id="A0A8T0SJY4"/>
<comment type="caution">
    <text evidence="2">The sequence shown here is derived from an EMBL/GenBank/DDBJ whole genome shotgun (WGS) entry which is preliminary data.</text>
</comment>
<name>A0A8T0SJY4_PANVG</name>
<dbReference type="EMBL" id="CM029045">
    <property type="protein sequence ID" value="KAG2598800.1"/>
    <property type="molecule type" value="Genomic_DNA"/>
</dbReference>
<feature type="compositionally biased region" description="Basic residues" evidence="1">
    <location>
        <begin position="77"/>
        <end position="97"/>
    </location>
</feature>
<feature type="compositionally biased region" description="Low complexity" evidence="1">
    <location>
        <begin position="134"/>
        <end position="147"/>
    </location>
</feature>
<feature type="region of interest" description="Disordered" evidence="1">
    <location>
        <begin position="24"/>
        <end position="242"/>
    </location>
</feature>
<dbReference type="Proteomes" id="UP000823388">
    <property type="component" value="Chromosome 5K"/>
</dbReference>
<feature type="compositionally biased region" description="Basic and acidic residues" evidence="1">
    <location>
        <begin position="219"/>
        <end position="242"/>
    </location>
</feature>
<protein>
    <submittedName>
        <fullName evidence="2">Uncharacterized protein</fullName>
    </submittedName>
</protein>
<reference evidence="2" key="1">
    <citation type="submission" date="2020-05" db="EMBL/GenBank/DDBJ databases">
        <title>WGS assembly of Panicum virgatum.</title>
        <authorList>
            <person name="Lovell J.T."/>
            <person name="Jenkins J."/>
            <person name="Shu S."/>
            <person name="Juenger T.E."/>
            <person name="Schmutz J."/>
        </authorList>
    </citation>
    <scope>NUCLEOTIDE SEQUENCE</scope>
    <source>
        <strain evidence="2">AP13</strain>
    </source>
</reference>
<feature type="compositionally biased region" description="Low complexity" evidence="1">
    <location>
        <begin position="63"/>
        <end position="76"/>
    </location>
</feature>
<evidence type="ECO:0000256" key="1">
    <source>
        <dbReference type="SAM" id="MobiDB-lite"/>
    </source>
</evidence>
<sequence length="242" mass="27388">MDDETLGAVLSCRLVLRLPLLPLPHRLPRRRGGGGGPRRPPSRRDPPQHRLPPPHQGCRPHRGALLPLAPPLGLHPSRPRRRRRRRRARPRPRRRGARLPPGPRPLRAPRRLAGPRGRRLRSRLPRRRGRRGPPRGAQRLLPRPVARPLRRPRLRGPRPPLDRPLPVPGHVRRRPGSPEPAGARHCPLLRAGPRPPRRHPTLPCARDPRVRAHPGLPEIRPHLVGEPPLRGDLEVDAQRGAP</sequence>
<evidence type="ECO:0000313" key="3">
    <source>
        <dbReference type="Proteomes" id="UP000823388"/>
    </source>
</evidence>
<accession>A0A8T0SJY4</accession>
<keyword evidence="3" id="KW-1185">Reference proteome</keyword>
<evidence type="ECO:0000313" key="2">
    <source>
        <dbReference type="EMBL" id="KAG2598800.1"/>
    </source>
</evidence>
<organism evidence="2 3">
    <name type="scientific">Panicum virgatum</name>
    <name type="common">Blackwell switchgrass</name>
    <dbReference type="NCBI Taxonomy" id="38727"/>
    <lineage>
        <taxon>Eukaryota</taxon>
        <taxon>Viridiplantae</taxon>
        <taxon>Streptophyta</taxon>
        <taxon>Embryophyta</taxon>
        <taxon>Tracheophyta</taxon>
        <taxon>Spermatophyta</taxon>
        <taxon>Magnoliopsida</taxon>
        <taxon>Liliopsida</taxon>
        <taxon>Poales</taxon>
        <taxon>Poaceae</taxon>
        <taxon>PACMAD clade</taxon>
        <taxon>Panicoideae</taxon>
        <taxon>Panicodae</taxon>
        <taxon>Paniceae</taxon>
        <taxon>Panicinae</taxon>
        <taxon>Panicum</taxon>
        <taxon>Panicum sect. Hiantes</taxon>
    </lineage>
</organism>